<evidence type="ECO:0000313" key="2">
    <source>
        <dbReference type="EMBL" id="GFY82810.1"/>
    </source>
</evidence>
<evidence type="ECO:0000256" key="1">
    <source>
        <dbReference type="SAM" id="MobiDB-lite"/>
    </source>
</evidence>
<dbReference type="EMBL" id="BJWL01000002">
    <property type="protein sequence ID" value="GFY82810.1"/>
    <property type="molecule type" value="Genomic_DNA"/>
</dbReference>
<gene>
    <name evidence="2" type="ORF">Acr_02g0010500</name>
</gene>
<reference evidence="2 3" key="1">
    <citation type="submission" date="2019-07" db="EMBL/GenBank/DDBJ databases">
        <title>De Novo Assembly of kiwifruit Actinidia rufa.</title>
        <authorList>
            <person name="Sugita-Konishi S."/>
            <person name="Sato K."/>
            <person name="Mori E."/>
            <person name="Abe Y."/>
            <person name="Kisaki G."/>
            <person name="Hamano K."/>
            <person name="Suezawa K."/>
            <person name="Otani M."/>
            <person name="Fukuda T."/>
            <person name="Manabe T."/>
            <person name="Gomi K."/>
            <person name="Tabuchi M."/>
            <person name="Akimitsu K."/>
            <person name="Kataoka I."/>
        </authorList>
    </citation>
    <scope>NUCLEOTIDE SEQUENCE [LARGE SCALE GENOMIC DNA]</scope>
    <source>
        <strain evidence="3">cv. Fuchu</strain>
    </source>
</reference>
<proteinExistence type="predicted"/>
<keyword evidence="3" id="KW-1185">Reference proteome</keyword>
<dbReference type="Proteomes" id="UP000585474">
    <property type="component" value="Unassembled WGS sequence"/>
</dbReference>
<organism evidence="2 3">
    <name type="scientific">Actinidia rufa</name>
    <dbReference type="NCBI Taxonomy" id="165716"/>
    <lineage>
        <taxon>Eukaryota</taxon>
        <taxon>Viridiplantae</taxon>
        <taxon>Streptophyta</taxon>
        <taxon>Embryophyta</taxon>
        <taxon>Tracheophyta</taxon>
        <taxon>Spermatophyta</taxon>
        <taxon>Magnoliopsida</taxon>
        <taxon>eudicotyledons</taxon>
        <taxon>Gunneridae</taxon>
        <taxon>Pentapetalae</taxon>
        <taxon>asterids</taxon>
        <taxon>Ericales</taxon>
        <taxon>Actinidiaceae</taxon>
        <taxon>Actinidia</taxon>
    </lineage>
</organism>
<feature type="region of interest" description="Disordered" evidence="1">
    <location>
        <begin position="1"/>
        <end position="29"/>
    </location>
</feature>
<feature type="compositionally biased region" description="Basic and acidic residues" evidence="1">
    <location>
        <begin position="15"/>
        <end position="26"/>
    </location>
</feature>
<feature type="compositionally biased region" description="Polar residues" evidence="1">
    <location>
        <begin position="1"/>
        <end position="12"/>
    </location>
</feature>
<comment type="caution">
    <text evidence="2">The sequence shown here is derived from an EMBL/GenBank/DDBJ whole genome shotgun (WGS) entry which is preliminary data.</text>
</comment>
<name>A0A7J0E8T0_9ERIC</name>
<dbReference type="AlphaFoldDB" id="A0A7J0E8T0"/>
<sequence length="202" mass="22158">MGTTDQSESQALISEKSRERGRDQGRGHHMGNAYYLCRDREVVSTYAACEGRVWMANNTASRVVGKGSVRFVMADGKSVALIEGELPPNISPVVFARRMDKGSYRCTKVRKASAGVPRGSGALQERIEMLWNMYRRHLGEKVQALRYRGAYTSVGSGVGISDAVLQILWGSWIRSCQDEQLEDIGLPSSGLEGEIVESNPSG</sequence>
<protein>
    <submittedName>
        <fullName evidence="2">Uncharacterized protein</fullName>
    </submittedName>
</protein>
<dbReference type="OrthoDB" id="1742531at2759"/>
<evidence type="ECO:0000313" key="3">
    <source>
        <dbReference type="Proteomes" id="UP000585474"/>
    </source>
</evidence>
<accession>A0A7J0E8T0</accession>